<feature type="domain" description="Helicase/UvrB N-terminal" evidence="1">
    <location>
        <begin position="93"/>
        <end position="261"/>
    </location>
</feature>
<reference evidence="3 4" key="1">
    <citation type="journal article" date="2017" name="ISME J.">
        <title>Potential for microbial H2 and metal transformations associated with novel bacteria and archaea in deep terrestrial subsurface sediments.</title>
        <authorList>
            <person name="Hernsdorf A.W."/>
            <person name="Amano Y."/>
            <person name="Miyakawa K."/>
            <person name="Ise K."/>
            <person name="Suzuki Y."/>
            <person name="Anantharaman K."/>
            <person name="Probst A."/>
            <person name="Burstein D."/>
            <person name="Thomas B.C."/>
            <person name="Banfield J.F."/>
        </authorList>
    </citation>
    <scope>NUCLEOTIDE SEQUENCE [LARGE SCALE GENOMIC DNA]</scope>
    <source>
        <strain evidence="3">HGW-Wallbacteria-1</strain>
    </source>
</reference>
<feature type="domain" description="Type III restriction enzyme C-terminal endonuclease" evidence="2">
    <location>
        <begin position="888"/>
        <end position="993"/>
    </location>
</feature>
<organism evidence="3 4">
    <name type="scientific">Candidatus Wallbacteria bacterium HGW-Wallbacteria-1</name>
    <dbReference type="NCBI Taxonomy" id="2013854"/>
    <lineage>
        <taxon>Bacteria</taxon>
        <taxon>Candidatus Walliibacteriota</taxon>
    </lineage>
</organism>
<dbReference type="InterPro" id="IPR006935">
    <property type="entry name" value="Helicase/UvrB_N"/>
</dbReference>
<dbReference type="GO" id="GO:0005524">
    <property type="term" value="F:ATP binding"/>
    <property type="evidence" value="ECO:0007669"/>
    <property type="project" value="InterPro"/>
</dbReference>
<dbReference type="Pfam" id="PF04851">
    <property type="entry name" value="ResIII"/>
    <property type="match status" value="1"/>
</dbReference>
<dbReference type="InterPro" id="IPR027417">
    <property type="entry name" value="P-loop_NTPase"/>
</dbReference>
<dbReference type="AlphaFoldDB" id="A0A2N1PJA2"/>
<dbReference type="GO" id="GO:0003677">
    <property type="term" value="F:DNA binding"/>
    <property type="evidence" value="ECO:0007669"/>
    <property type="project" value="InterPro"/>
</dbReference>
<gene>
    <name evidence="3" type="ORF">CVV64_18955</name>
</gene>
<dbReference type="EMBL" id="PGXC01000048">
    <property type="protein sequence ID" value="PKK88399.1"/>
    <property type="molecule type" value="Genomic_DNA"/>
</dbReference>
<keyword evidence="3" id="KW-0255">Endonuclease</keyword>
<keyword evidence="3" id="KW-0378">Hydrolase</keyword>
<evidence type="ECO:0000313" key="4">
    <source>
        <dbReference type="Proteomes" id="UP000233256"/>
    </source>
</evidence>
<dbReference type="SUPFAM" id="SSF52540">
    <property type="entry name" value="P-loop containing nucleoside triphosphate hydrolases"/>
    <property type="match status" value="2"/>
</dbReference>
<dbReference type="Gene3D" id="3.40.50.300">
    <property type="entry name" value="P-loop containing nucleotide triphosphate hydrolases"/>
    <property type="match status" value="2"/>
</dbReference>
<evidence type="ECO:0000313" key="3">
    <source>
        <dbReference type="EMBL" id="PKK88399.1"/>
    </source>
</evidence>
<evidence type="ECO:0000259" key="2">
    <source>
        <dbReference type="Pfam" id="PF19778"/>
    </source>
</evidence>
<comment type="caution">
    <text evidence="3">The sequence shown here is derived from an EMBL/GenBank/DDBJ whole genome shotgun (WGS) entry which is preliminary data.</text>
</comment>
<dbReference type="GO" id="GO:0015668">
    <property type="term" value="F:type III site-specific deoxyribonuclease activity"/>
    <property type="evidence" value="ECO:0007669"/>
    <property type="project" value="InterPro"/>
</dbReference>
<evidence type="ECO:0000259" key="1">
    <source>
        <dbReference type="Pfam" id="PF04851"/>
    </source>
</evidence>
<protein>
    <submittedName>
        <fullName evidence="3">Type III restriction endonuclease subunit R</fullName>
    </submittedName>
</protein>
<dbReference type="Pfam" id="PF19778">
    <property type="entry name" value="RE_endonuc"/>
    <property type="match status" value="1"/>
</dbReference>
<dbReference type="InterPro" id="IPR045572">
    <property type="entry name" value="RE_endonuc_C"/>
</dbReference>
<sequence>MKIQFDPNLDFQKQAIESVAGVFEGQEICQTNFTVAPLSKQYNFETVNGKLIAMINAVGTGNRLKLLDEDIHKNIRKIQLKNGLAPSEKMDSMDFTVEMETGTGKTYVYLRSIFEMNRLYGFTKFIIVVPSIAIKEGVYKSLQITVEHFRELYENVSFDYFVYDSSKLSDVRNFATSPDIQVMVINIDAFRKSFDDPEKENKANIIHRSHDRMTGAKPIEYIQETNPIVIVDEPQSVDTTSKSKEAIRSLNPLCTLRYSATHVDKHHMLYKLDSVDAYEQKLVKQIEVAGVEVKDGHNKAYIKLLSVNNKKSPITAKIEIDCRMKNGNIKRKTVVASSGADLLDAKYSGGRDIYDGYIVEDIYCEKGNEYISFTSKPEILKSGQAIGEVDPDEYKLLQIRKTIEEHLDKEMRLRPQGIKVLSLFFIDRVANYRWYDEDGNPQKGKFALMFEEEYARAIRKPKYNTLFEGADLDTVAAGVHNGYFAVDKKKDSSGNEMLKDASGNTAADESAYNLIMKEKEKLLSFDSKLKFIFSHSALKEGWDNPNVFQICTLNETNSVIKKRQEIGRGLRICVNQDGERVHGFEVNTLTVMANESYEKFAEQLQKEIEQEEGIKFGVVEEHLFANIVVPVDDYTNEYLGVEASKALWSHLKTAGFIDAKGKVQDSLKTALKSGELELPEEFKAHTPQIAAVLKKVSGNLNIKNRDDKKKVLLNKAVFLSEEFKQLWDRIKYRTTFRVDFDVAALTAKCAEEIKANLQVGKTRFIYRKAKAEIDRGGVHAQQVQETASVYESRSFELPDLITYLQNETNLTRRTIVKIINDSGRLESFKNNPQKFIEQVSTIIQHQMRLFVVDGIKYHKIGDDQFYAQELFSENELFGYLQKNMVESQKSVFDHVVYDSDTELEFAIAFERSDDIKLYAKLPAWFKIDTPLGTYNPDWAVLIEVDGKEKLYFVVETKSTLFTDALRPTEKAKIACGKEHFKALGNDVEFAVTNAFEDFSGKYV</sequence>
<keyword evidence="3" id="KW-0540">Nuclease</keyword>
<dbReference type="Proteomes" id="UP000233256">
    <property type="component" value="Unassembled WGS sequence"/>
</dbReference>
<name>A0A2N1PJA2_9BACT</name>
<accession>A0A2N1PJA2</accession>
<proteinExistence type="predicted"/>